<evidence type="ECO:0000313" key="2">
    <source>
        <dbReference type="Proteomes" id="UP000007953"/>
    </source>
</evidence>
<sequence>MFSLLRLQTKKRALARGGTPFTAVVPARARATPAGKIRSWPTGSPP</sequence>
<dbReference type="AlphaFoldDB" id="F6G6V3"/>
<proteinExistence type="predicted"/>
<dbReference type="HOGENOM" id="CLU_3188149_0_0_4"/>
<evidence type="ECO:0000313" key="1">
    <source>
        <dbReference type="EMBL" id="AEG67648.1"/>
    </source>
</evidence>
<dbReference type="KEGG" id="rsn:RSPO_c00344"/>
<accession>F6G6V3</accession>
<protein>
    <submittedName>
        <fullName evidence="1">Uncharacterized protein</fullName>
    </submittedName>
</protein>
<dbReference type="PATRIC" id="fig|1031711.3.peg.333"/>
<organism evidence="1 2">
    <name type="scientific">Ralstonia solanacearum (strain Po82)</name>
    <dbReference type="NCBI Taxonomy" id="1031711"/>
    <lineage>
        <taxon>Bacteria</taxon>
        <taxon>Pseudomonadati</taxon>
        <taxon>Pseudomonadota</taxon>
        <taxon>Betaproteobacteria</taxon>
        <taxon>Burkholderiales</taxon>
        <taxon>Burkholderiaceae</taxon>
        <taxon>Ralstonia</taxon>
        <taxon>Ralstonia solanacearum species complex</taxon>
    </lineage>
</organism>
<gene>
    <name evidence="1" type="ordered locus">RSPO_c00344</name>
</gene>
<dbReference type="EMBL" id="CP002819">
    <property type="protein sequence ID" value="AEG67648.1"/>
    <property type="molecule type" value="Genomic_DNA"/>
</dbReference>
<reference evidence="1 2" key="1">
    <citation type="journal article" date="2011" name="J. Bacteriol.">
        <title>Complete genome sequence of the plant pathogen Ralstonia solanacearum strain Po82.</title>
        <authorList>
            <person name="Xu J."/>
            <person name="Zheng H.J."/>
            <person name="Liu L."/>
            <person name="Pan Z.C."/>
            <person name="Prior P."/>
            <person name="Tang B."/>
            <person name="Xu J.S."/>
            <person name="Zhang H."/>
            <person name="Tian Q."/>
            <person name="Zhang L.Q."/>
            <person name="Feng J."/>
        </authorList>
    </citation>
    <scope>NUCLEOTIDE SEQUENCE [LARGE SCALE GENOMIC DNA]</scope>
    <source>
        <strain evidence="1 2">Po82</strain>
    </source>
</reference>
<dbReference type="Proteomes" id="UP000007953">
    <property type="component" value="Chromosome"/>
</dbReference>
<name>F6G6V3_RALS8</name>